<comment type="subcellular location">
    <subcellularLocation>
        <location evidence="1">Membrane</location>
        <topology evidence="1">Multi-pass membrane protein</topology>
    </subcellularLocation>
</comment>
<evidence type="ECO:0000256" key="9">
    <source>
        <dbReference type="SAM" id="Phobius"/>
    </source>
</evidence>
<feature type="transmembrane region" description="Helical" evidence="9">
    <location>
        <begin position="203"/>
        <end position="227"/>
    </location>
</feature>
<evidence type="ECO:0000256" key="1">
    <source>
        <dbReference type="ARBA" id="ARBA00004141"/>
    </source>
</evidence>
<name>A0ABU2DQB4_9MICC</name>
<dbReference type="GO" id="GO:0016757">
    <property type="term" value="F:glycosyltransferase activity"/>
    <property type="evidence" value="ECO:0007669"/>
    <property type="project" value="UniProtKB-KW"/>
</dbReference>
<protein>
    <submittedName>
        <fullName evidence="10">Polyprenol phosphomannose-dependent alpha 1,6 mannosyltransferase MptB</fullName>
    </submittedName>
</protein>
<comment type="caution">
    <text evidence="10">The sequence shown here is derived from an EMBL/GenBank/DDBJ whole genome shotgun (WGS) entry which is preliminary data.</text>
</comment>
<feature type="region of interest" description="Disordered" evidence="8">
    <location>
        <begin position="1"/>
        <end position="35"/>
    </location>
</feature>
<organism evidence="10 11">
    <name type="scientific">Nesterenkonia aerolata</name>
    <dbReference type="NCBI Taxonomy" id="3074079"/>
    <lineage>
        <taxon>Bacteria</taxon>
        <taxon>Bacillati</taxon>
        <taxon>Actinomycetota</taxon>
        <taxon>Actinomycetes</taxon>
        <taxon>Micrococcales</taxon>
        <taxon>Micrococcaceae</taxon>
        <taxon>Nesterenkonia</taxon>
    </lineage>
</organism>
<accession>A0ABU2DQB4</accession>
<dbReference type="Pfam" id="PF26314">
    <property type="entry name" value="MptA_B_family"/>
    <property type="match status" value="1"/>
</dbReference>
<dbReference type="RefSeq" id="WP_310547680.1">
    <property type="nucleotide sequence ID" value="NZ_JAVKGR010000002.1"/>
</dbReference>
<feature type="region of interest" description="Disordered" evidence="8">
    <location>
        <begin position="527"/>
        <end position="553"/>
    </location>
</feature>
<evidence type="ECO:0000256" key="3">
    <source>
        <dbReference type="ARBA" id="ARBA00022679"/>
    </source>
</evidence>
<feature type="transmembrane region" description="Helical" evidence="9">
    <location>
        <begin position="316"/>
        <end position="336"/>
    </location>
</feature>
<dbReference type="InterPro" id="IPR049829">
    <property type="entry name" value="MptA/B-like"/>
</dbReference>
<keyword evidence="2 10" id="KW-0328">Glycosyltransferase</keyword>
<keyword evidence="11" id="KW-1185">Reference proteome</keyword>
<proteinExistence type="inferred from homology"/>
<evidence type="ECO:0000256" key="7">
    <source>
        <dbReference type="ARBA" id="ARBA00043987"/>
    </source>
</evidence>
<evidence type="ECO:0000313" key="10">
    <source>
        <dbReference type="EMBL" id="MDR8018703.1"/>
    </source>
</evidence>
<feature type="transmembrane region" description="Helical" evidence="9">
    <location>
        <begin position="417"/>
        <end position="441"/>
    </location>
</feature>
<dbReference type="Proteomes" id="UP001251870">
    <property type="component" value="Unassembled WGS sequence"/>
</dbReference>
<feature type="transmembrane region" description="Helical" evidence="9">
    <location>
        <begin position="112"/>
        <end position="135"/>
    </location>
</feature>
<dbReference type="NCBIfam" id="NF038066">
    <property type="entry name" value="MptB"/>
    <property type="match status" value="1"/>
</dbReference>
<keyword evidence="6 9" id="KW-0472">Membrane</keyword>
<feature type="transmembrane region" description="Helical" evidence="9">
    <location>
        <begin position="80"/>
        <end position="100"/>
    </location>
</feature>
<keyword evidence="3" id="KW-0808">Transferase</keyword>
<feature type="transmembrane region" description="Helical" evidence="9">
    <location>
        <begin position="388"/>
        <end position="405"/>
    </location>
</feature>
<gene>
    <name evidence="10" type="primary">mptB</name>
    <name evidence="10" type="ORF">RIL96_03880</name>
</gene>
<evidence type="ECO:0000313" key="11">
    <source>
        <dbReference type="Proteomes" id="UP001251870"/>
    </source>
</evidence>
<keyword evidence="4 9" id="KW-0812">Transmembrane</keyword>
<dbReference type="EMBL" id="JAVKGR010000002">
    <property type="protein sequence ID" value="MDR8018703.1"/>
    <property type="molecule type" value="Genomic_DNA"/>
</dbReference>
<keyword evidence="5 9" id="KW-1133">Transmembrane helix</keyword>
<evidence type="ECO:0000256" key="4">
    <source>
        <dbReference type="ARBA" id="ARBA00022692"/>
    </source>
</evidence>
<evidence type="ECO:0000256" key="6">
    <source>
        <dbReference type="ARBA" id="ARBA00023136"/>
    </source>
</evidence>
<feature type="transmembrane region" description="Helical" evidence="9">
    <location>
        <begin position="453"/>
        <end position="476"/>
    </location>
</feature>
<feature type="compositionally biased region" description="Low complexity" evidence="8">
    <location>
        <begin position="535"/>
        <end position="546"/>
    </location>
</feature>
<evidence type="ECO:0000256" key="2">
    <source>
        <dbReference type="ARBA" id="ARBA00022676"/>
    </source>
</evidence>
<feature type="transmembrane region" description="Helical" evidence="9">
    <location>
        <begin position="277"/>
        <end position="304"/>
    </location>
</feature>
<feature type="compositionally biased region" description="Basic and acidic residues" evidence="8">
    <location>
        <begin position="23"/>
        <end position="33"/>
    </location>
</feature>
<evidence type="ECO:0000256" key="5">
    <source>
        <dbReference type="ARBA" id="ARBA00022989"/>
    </source>
</evidence>
<feature type="transmembrane region" description="Helical" evidence="9">
    <location>
        <begin position="488"/>
        <end position="514"/>
    </location>
</feature>
<reference evidence="10 11" key="1">
    <citation type="submission" date="2023-09" db="EMBL/GenBank/DDBJ databases">
        <title>Description of three actinobacteria isolated from air of manufacturing shop in a pharmaceutical factory.</title>
        <authorList>
            <person name="Zhang D.-F."/>
        </authorList>
    </citation>
    <scope>NUCLEOTIDE SEQUENCE [LARGE SCALE GENOMIC DNA]</scope>
    <source>
        <strain evidence="10 11">LY-0111</strain>
    </source>
</reference>
<evidence type="ECO:0000256" key="8">
    <source>
        <dbReference type="SAM" id="MobiDB-lite"/>
    </source>
</evidence>
<feature type="transmembrane region" description="Helical" evidence="9">
    <location>
        <begin position="39"/>
        <end position="60"/>
    </location>
</feature>
<comment type="similarity">
    <text evidence="7">Belongs to the MptA/B family.</text>
</comment>
<sequence>MTDVAGPGESRTADPGGPQPMPGRKDDPTDSRPRPLGPLVEGLIGSVLVLFGSLGVGWLVSTSRLTRHEFVIPLRTEPEGVIGCTVALTLGCWIMFRAWLRLGRALREFGESALGTVNIAVILWSLPQLVVVPIFSRDVFAYLGQGRLVLAGEDPYTTGVSHLANWFQLGTDITWAEDETPYGPLFLWAEAAVMRAAGEDVDLAILLFRLICTAGVVLMMVFIPRLARLHGVDPARAQWIAVANPLLILSFISSAHNDALMVGFALAGVYCAARGRGVVAVVLIVLSIGVKPITMVLLPFIGLLWAGPGASWRRRFTYWAMTAGLAAALLTTIGVVQGYGFGWVTVLAGTGTGSVFWSPLGIMDTFMTTVLDAIGIPHFWTLDTLKNIARVLSVLIVVALMFRGADRFLIQRMMWAFTALVVLSPIIQPWYLLWLLPFFAVTGIRRGDWQFTWVAFTVAFFLAFGAADQLSIWQFLEMDQQMIVLSQVISWVCLLWLALFDPGTRWVVLHHLGLMRWWVRRRRRGRGGQELRPDTTSPNTTSPGTNQETGPDA</sequence>